<dbReference type="EMBL" id="JBBBZM010000030">
    <property type="protein sequence ID" value="KAL0637768.1"/>
    <property type="molecule type" value="Genomic_DNA"/>
</dbReference>
<evidence type="ECO:0000256" key="2">
    <source>
        <dbReference type="ARBA" id="ARBA00023315"/>
    </source>
</evidence>
<organism evidence="6 7">
    <name type="scientific">Discina gigas</name>
    <dbReference type="NCBI Taxonomy" id="1032678"/>
    <lineage>
        <taxon>Eukaryota</taxon>
        <taxon>Fungi</taxon>
        <taxon>Dikarya</taxon>
        <taxon>Ascomycota</taxon>
        <taxon>Pezizomycotina</taxon>
        <taxon>Pezizomycetes</taxon>
        <taxon>Pezizales</taxon>
        <taxon>Discinaceae</taxon>
        <taxon>Discina</taxon>
    </lineage>
</organism>
<keyword evidence="7" id="KW-1185">Reference proteome</keyword>
<dbReference type="InterPro" id="IPR016181">
    <property type="entry name" value="Acyl_CoA_acyltransferase"/>
</dbReference>
<name>A0ABR3GPA7_9PEZI</name>
<keyword evidence="2 6" id="KW-0012">Acyltransferase</keyword>
<evidence type="ECO:0000256" key="3">
    <source>
        <dbReference type="ARBA" id="ARBA00024025"/>
    </source>
</evidence>
<comment type="caution">
    <text evidence="6">The sequence shown here is derived from an EMBL/GenBank/DDBJ whole genome shotgun (WGS) entry which is preliminary data.</text>
</comment>
<evidence type="ECO:0000259" key="5">
    <source>
        <dbReference type="PROSITE" id="PS51186"/>
    </source>
</evidence>
<evidence type="ECO:0000256" key="1">
    <source>
        <dbReference type="ARBA" id="ARBA00022679"/>
    </source>
</evidence>
<feature type="region of interest" description="Disordered" evidence="4">
    <location>
        <begin position="177"/>
        <end position="212"/>
    </location>
</feature>
<dbReference type="EC" id="2.3.1.256" evidence="6"/>
<dbReference type="SUPFAM" id="SSF55729">
    <property type="entry name" value="Acyl-CoA N-acyltransferases (Nat)"/>
    <property type="match status" value="1"/>
</dbReference>
<dbReference type="CDD" id="cd04301">
    <property type="entry name" value="NAT_SF"/>
    <property type="match status" value="1"/>
</dbReference>
<dbReference type="InterPro" id="IPR000182">
    <property type="entry name" value="GNAT_dom"/>
</dbReference>
<dbReference type="Gene3D" id="3.40.630.30">
    <property type="match status" value="1"/>
</dbReference>
<proteinExistence type="inferred from homology"/>
<evidence type="ECO:0000256" key="4">
    <source>
        <dbReference type="SAM" id="MobiDB-lite"/>
    </source>
</evidence>
<evidence type="ECO:0000313" key="7">
    <source>
        <dbReference type="Proteomes" id="UP001447188"/>
    </source>
</evidence>
<accession>A0ABR3GPA7</accession>
<feature type="domain" description="N-acetyltransferase" evidence="5">
    <location>
        <begin position="16"/>
        <end position="165"/>
    </location>
</feature>
<protein>
    <submittedName>
        <fullName evidence="6">N-alpha-acetyltransferase 30</fullName>
        <ecNumber evidence="6">2.3.1.256</ecNumber>
    </submittedName>
</protein>
<feature type="compositionally biased region" description="Basic and acidic residues" evidence="4">
    <location>
        <begin position="180"/>
        <end position="212"/>
    </location>
</feature>
<dbReference type="Proteomes" id="UP001447188">
    <property type="component" value="Unassembled WGS sequence"/>
</dbReference>
<dbReference type="GO" id="GO:0120518">
    <property type="term" value="F:protein N-terminal-methionine acetyltransferase activity"/>
    <property type="evidence" value="ECO:0007669"/>
    <property type="project" value="UniProtKB-EC"/>
</dbReference>
<keyword evidence="1 6" id="KW-0808">Transferase</keyword>
<dbReference type="PANTHER" id="PTHR45896:SF1">
    <property type="entry name" value="N-ALPHA-ACETYLTRANSFERASE 30"/>
    <property type="match status" value="1"/>
</dbReference>
<evidence type="ECO:0000313" key="6">
    <source>
        <dbReference type="EMBL" id="KAL0637768.1"/>
    </source>
</evidence>
<dbReference type="Pfam" id="PF00583">
    <property type="entry name" value="Acetyltransf_1"/>
    <property type="match status" value="1"/>
</dbReference>
<dbReference type="InterPro" id="IPR044542">
    <property type="entry name" value="NAA30-like"/>
</dbReference>
<dbReference type="PROSITE" id="PS51186">
    <property type="entry name" value="GNAT"/>
    <property type="match status" value="1"/>
</dbReference>
<comment type="similarity">
    <text evidence="3">Belongs to the acetyltransferase family. MAK3 subfamily.</text>
</comment>
<gene>
    <name evidence="6" type="primary">naa30</name>
    <name evidence="6" type="ORF">Q9L58_003158</name>
</gene>
<sequence>MSAQSTDVPPAKIVYSRYDSAQEPTQLETIRSLISSDLSEPYSIYVYRYFLYQWGNLCYMASDGDQIIGVVVSKLEEHRGGVMRGYIAMLAVKEQYRSQGIATKLVRMAIDAMIVGDADEVALETEITNTAAIKLYERLGFLRSKRLHRYYLNGSSAFRLLLPLKSQGIHDCNHDEDECGHEHEHEHDHEHDHGHGRECGGHDHEHGHSHSH</sequence>
<reference evidence="6 7" key="1">
    <citation type="submission" date="2024-02" db="EMBL/GenBank/DDBJ databases">
        <title>Discinaceae phylogenomics.</title>
        <authorList>
            <person name="Dirks A.C."/>
            <person name="James T.Y."/>
        </authorList>
    </citation>
    <scope>NUCLEOTIDE SEQUENCE [LARGE SCALE GENOMIC DNA]</scope>
    <source>
        <strain evidence="6 7">ACD0624</strain>
    </source>
</reference>
<dbReference type="PANTHER" id="PTHR45896">
    <property type="entry name" value="N-ALPHA-ACETYLTRANSFERASE 30"/>
    <property type="match status" value="1"/>
</dbReference>